<reference evidence="1" key="1">
    <citation type="journal article" date="2021" name="Proc. Natl. Acad. Sci. U.S.A.">
        <title>A Catalog of Tens of Thousands of Viruses from Human Metagenomes Reveals Hidden Associations with Chronic Diseases.</title>
        <authorList>
            <person name="Tisza M.J."/>
            <person name="Buck C.B."/>
        </authorList>
    </citation>
    <scope>NUCLEOTIDE SEQUENCE</scope>
    <source>
        <strain evidence="1">Ct2zh4</strain>
    </source>
</reference>
<evidence type="ECO:0000313" key="1">
    <source>
        <dbReference type="EMBL" id="DAD97448.1"/>
    </source>
</evidence>
<name>A0A8S5NTB3_9CAUD</name>
<accession>A0A8S5NTB3</accession>
<proteinExistence type="predicted"/>
<dbReference type="EMBL" id="BK015241">
    <property type="protein sequence ID" value="DAD97448.1"/>
    <property type="molecule type" value="Genomic_DNA"/>
</dbReference>
<sequence>MITSLSRSPTDIDSSQHVFLSSFLRTCWDSSSSSSGAKEFFIVV</sequence>
<protein>
    <submittedName>
        <fullName evidence="1">Uncharacterized protein</fullName>
    </submittedName>
</protein>
<organism evidence="1">
    <name type="scientific">Siphoviridae sp. ct2zh4</name>
    <dbReference type="NCBI Taxonomy" id="2825319"/>
    <lineage>
        <taxon>Viruses</taxon>
        <taxon>Duplodnaviria</taxon>
        <taxon>Heunggongvirae</taxon>
        <taxon>Uroviricota</taxon>
        <taxon>Caudoviricetes</taxon>
    </lineage>
</organism>